<dbReference type="RefSeq" id="WP_006779106.1">
    <property type="nucleotide sequence ID" value="NZ_CP040506.1"/>
</dbReference>
<organism evidence="1 2">
    <name type="scientific">Hungatella hathewayi WAL-18680</name>
    <dbReference type="NCBI Taxonomy" id="742737"/>
    <lineage>
        <taxon>Bacteria</taxon>
        <taxon>Bacillati</taxon>
        <taxon>Bacillota</taxon>
        <taxon>Clostridia</taxon>
        <taxon>Lachnospirales</taxon>
        <taxon>Lachnospiraceae</taxon>
        <taxon>Hungatella</taxon>
    </lineage>
</organism>
<dbReference type="HOGENOM" id="CLU_067283_0_1_9"/>
<dbReference type="PATRIC" id="fig|742737.3.peg.1125"/>
<name>G5IBT7_9FIRM</name>
<proteinExistence type="predicted"/>
<dbReference type="EMBL" id="ADLN01000009">
    <property type="protein sequence ID" value="EHI61055.1"/>
    <property type="molecule type" value="Genomic_DNA"/>
</dbReference>
<keyword evidence="2" id="KW-1185">Reference proteome</keyword>
<evidence type="ECO:0008006" key="3">
    <source>
        <dbReference type="Google" id="ProtNLM"/>
    </source>
</evidence>
<evidence type="ECO:0000313" key="2">
    <source>
        <dbReference type="Proteomes" id="UP000005384"/>
    </source>
</evidence>
<dbReference type="Proteomes" id="UP000005384">
    <property type="component" value="Unassembled WGS sequence"/>
</dbReference>
<protein>
    <recommendedName>
        <fullName evidence="3">Transposase (putative) YhgA-like domain-containing protein</fullName>
    </recommendedName>
</protein>
<dbReference type="AlphaFoldDB" id="G5IBT7"/>
<gene>
    <name evidence="1" type="ORF">HMPREF9473_01120</name>
</gene>
<sequence>MQETHSHLPVEDMVLKTAAQYFADELFPFLGIREKATVAAPTEQVYLEAKSFYEDFNYVVGEGKWIHLEFESDSVTAEDLQRFRCYEAVTSYTYHVSVTTYVVCSSKVKNMLSQLESGINTYRVIPIRLKDKDADRLFQDVMEKKAQGQPLGKKDLVPLLLATLMSGTMAQKDRIIQSSQLIQESEQLDKEEGAKMLSVLYALANKFLNDDDLKKVREVLFMTRLGQMLYNDGVADGMMKGLEKGIETGTRRVNQLTAHLLRDNRHADLLRSLEDPDFQELLFKEYHL</sequence>
<accession>G5IBT7</accession>
<comment type="caution">
    <text evidence="1">The sequence shown here is derived from an EMBL/GenBank/DDBJ whole genome shotgun (WGS) entry which is preliminary data.</text>
</comment>
<reference evidence="1 2" key="1">
    <citation type="submission" date="2011-08" db="EMBL/GenBank/DDBJ databases">
        <title>The Genome Sequence of Clostridium hathewayi WAL-18680.</title>
        <authorList>
            <consortium name="The Broad Institute Genome Sequencing Platform"/>
            <person name="Earl A."/>
            <person name="Ward D."/>
            <person name="Feldgarden M."/>
            <person name="Gevers D."/>
            <person name="Finegold S.M."/>
            <person name="Summanen P.H."/>
            <person name="Molitoris D.R."/>
            <person name="Song M."/>
            <person name="Daigneault M."/>
            <person name="Allen-Vercoe E."/>
            <person name="Young S.K."/>
            <person name="Zeng Q."/>
            <person name="Gargeya S."/>
            <person name="Fitzgerald M."/>
            <person name="Haas B."/>
            <person name="Abouelleil A."/>
            <person name="Alvarado L."/>
            <person name="Arachchi H.M."/>
            <person name="Berlin A."/>
            <person name="Brown A."/>
            <person name="Chapman S.B."/>
            <person name="Chen Z."/>
            <person name="Dunbar C."/>
            <person name="Freedman E."/>
            <person name="Gearin G."/>
            <person name="Gellesch M."/>
            <person name="Goldberg J."/>
            <person name="Griggs A."/>
            <person name="Gujja S."/>
            <person name="Heiman D."/>
            <person name="Howarth C."/>
            <person name="Larson L."/>
            <person name="Lui A."/>
            <person name="MacDonald P.J.P."/>
            <person name="Montmayeur A."/>
            <person name="Murphy C."/>
            <person name="Neiman D."/>
            <person name="Pearson M."/>
            <person name="Priest M."/>
            <person name="Roberts A."/>
            <person name="Saif S."/>
            <person name="Shea T."/>
            <person name="Shenoy N."/>
            <person name="Sisk P."/>
            <person name="Stolte C."/>
            <person name="Sykes S."/>
            <person name="Wortman J."/>
            <person name="Nusbaum C."/>
            <person name="Birren B."/>
        </authorList>
    </citation>
    <scope>NUCLEOTIDE SEQUENCE [LARGE SCALE GENOMIC DNA]</scope>
    <source>
        <strain evidence="1 2">WAL-18680</strain>
    </source>
</reference>
<evidence type="ECO:0000313" key="1">
    <source>
        <dbReference type="EMBL" id="EHI61055.1"/>
    </source>
</evidence>